<keyword evidence="1" id="KW-0812">Transmembrane</keyword>
<evidence type="ECO:0000256" key="1">
    <source>
        <dbReference type="SAM" id="Phobius"/>
    </source>
</evidence>
<keyword evidence="1" id="KW-0472">Membrane</keyword>
<proteinExistence type="predicted"/>
<organism evidence="2 3">
    <name type="scientific">Neolentinus lepideus HHB14362 ss-1</name>
    <dbReference type="NCBI Taxonomy" id="1314782"/>
    <lineage>
        <taxon>Eukaryota</taxon>
        <taxon>Fungi</taxon>
        <taxon>Dikarya</taxon>
        <taxon>Basidiomycota</taxon>
        <taxon>Agaricomycotina</taxon>
        <taxon>Agaricomycetes</taxon>
        <taxon>Gloeophyllales</taxon>
        <taxon>Gloeophyllaceae</taxon>
        <taxon>Neolentinus</taxon>
    </lineage>
</organism>
<feature type="transmembrane region" description="Helical" evidence="1">
    <location>
        <begin position="84"/>
        <end position="102"/>
    </location>
</feature>
<name>A0A165PKG6_9AGAM</name>
<accession>A0A165PKG6</accession>
<sequence>MTDPWYRDRYDRDYSFGYMDVDPTAPIATPRRWAAMAHSTTNPQFQPMNIRPIPPKDDQRMQKSIGAIATALYMFIIIRSLLNVIHYILPFLLLHGLLRWLWDIWMPHRPWPGC</sequence>
<keyword evidence="1" id="KW-1133">Transmembrane helix</keyword>
<protein>
    <submittedName>
        <fullName evidence="2">Uncharacterized protein</fullName>
    </submittedName>
</protein>
<dbReference type="Proteomes" id="UP000076761">
    <property type="component" value="Unassembled WGS sequence"/>
</dbReference>
<evidence type="ECO:0000313" key="2">
    <source>
        <dbReference type="EMBL" id="KZT21165.1"/>
    </source>
</evidence>
<dbReference type="AlphaFoldDB" id="A0A165PKG6"/>
<dbReference type="EMBL" id="KV425610">
    <property type="protein sequence ID" value="KZT21165.1"/>
    <property type="molecule type" value="Genomic_DNA"/>
</dbReference>
<dbReference type="InParanoid" id="A0A165PKG6"/>
<gene>
    <name evidence="2" type="ORF">NEOLEDRAFT_791570</name>
</gene>
<keyword evidence="3" id="KW-1185">Reference proteome</keyword>
<evidence type="ECO:0000313" key="3">
    <source>
        <dbReference type="Proteomes" id="UP000076761"/>
    </source>
</evidence>
<reference evidence="2 3" key="1">
    <citation type="journal article" date="2016" name="Mol. Biol. Evol.">
        <title>Comparative Genomics of Early-Diverging Mushroom-Forming Fungi Provides Insights into the Origins of Lignocellulose Decay Capabilities.</title>
        <authorList>
            <person name="Nagy L.G."/>
            <person name="Riley R."/>
            <person name="Tritt A."/>
            <person name="Adam C."/>
            <person name="Daum C."/>
            <person name="Floudas D."/>
            <person name="Sun H."/>
            <person name="Yadav J.S."/>
            <person name="Pangilinan J."/>
            <person name="Larsson K.H."/>
            <person name="Matsuura K."/>
            <person name="Barry K."/>
            <person name="Labutti K."/>
            <person name="Kuo R."/>
            <person name="Ohm R.A."/>
            <person name="Bhattacharya S.S."/>
            <person name="Shirouzu T."/>
            <person name="Yoshinaga Y."/>
            <person name="Martin F.M."/>
            <person name="Grigoriev I.V."/>
            <person name="Hibbett D.S."/>
        </authorList>
    </citation>
    <scope>NUCLEOTIDE SEQUENCE [LARGE SCALE GENOMIC DNA]</scope>
    <source>
        <strain evidence="2 3">HHB14362 ss-1</strain>
    </source>
</reference>